<dbReference type="EMBL" id="MFLI01000020">
    <property type="protein sequence ID" value="OGG61444.1"/>
    <property type="molecule type" value="Genomic_DNA"/>
</dbReference>
<dbReference type="Proteomes" id="UP000178532">
    <property type="component" value="Unassembled WGS sequence"/>
</dbReference>
<organism evidence="2 3">
    <name type="scientific">Candidatus Kaiserbacteria bacterium RIFCSPHIGHO2_02_FULL_54_22</name>
    <dbReference type="NCBI Taxonomy" id="1798495"/>
    <lineage>
        <taxon>Bacteria</taxon>
        <taxon>Candidatus Kaiseribacteriota</taxon>
    </lineage>
</organism>
<dbReference type="Pfam" id="PF13439">
    <property type="entry name" value="Glyco_transf_4"/>
    <property type="match status" value="1"/>
</dbReference>
<dbReference type="STRING" id="1798495.A3C19_01675"/>
<name>A0A1F6DJ30_9BACT</name>
<dbReference type="Gene3D" id="3.40.50.2000">
    <property type="entry name" value="Glycogen Phosphorylase B"/>
    <property type="match status" value="2"/>
</dbReference>
<accession>A0A1F6DJ30</accession>
<dbReference type="PANTHER" id="PTHR12526">
    <property type="entry name" value="GLYCOSYLTRANSFERASE"/>
    <property type="match status" value="1"/>
</dbReference>
<dbReference type="Pfam" id="PF13692">
    <property type="entry name" value="Glyco_trans_1_4"/>
    <property type="match status" value="1"/>
</dbReference>
<protein>
    <recommendedName>
        <fullName evidence="1">Glycosyltransferase subfamily 4-like N-terminal domain-containing protein</fullName>
    </recommendedName>
</protein>
<sequence length="372" mass="41588">MKIYYIANARMPSEKAYGIQLAKMCEAFIEQGIEVELCIPRTLRSHLSLKEFYGLRVYVPTRTFLSFDWYDRGSVGFALSSLTFMASVCLYLLRHRGSALVYTIDMDPYSFAPLALLGAPIAVEMHSPKIANVLTRLFFKRANYIIATNPLTREKIASVFSLRPERFIVEPNGVDPSAFNVPSKEDARKECALPAEANIALYVGRFYDWKGMPVLQRAAVELKKNGVLTYLIGGTQEEFERRTGGPSVPLHFGGSVEHKSIVTWCAAADVLLILGTRANEFSYHYTAPMKLFEYMATGRPVVAANTPALRSLVSEEDVVFYAPDDPVDLARKVYAVCSSPEESTQAIMNRLQKAREHLWSKRAARIGAFIGA</sequence>
<comment type="caution">
    <text evidence="2">The sequence shown here is derived from an EMBL/GenBank/DDBJ whole genome shotgun (WGS) entry which is preliminary data.</text>
</comment>
<evidence type="ECO:0000313" key="2">
    <source>
        <dbReference type="EMBL" id="OGG61444.1"/>
    </source>
</evidence>
<gene>
    <name evidence="2" type="ORF">A3C19_01675</name>
</gene>
<dbReference type="SUPFAM" id="SSF53756">
    <property type="entry name" value="UDP-Glycosyltransferase/glycogen phosphorylase"/>
    <property type="match status" value="1"/>
</dbReference>
<dbReference type="InterPro" id="IPR028098">
    <property type="entry name" value="Glyco_trans_4-like_N"/>
</dbReference>
<dbReference type="AlphaFoldDB" id="A0A1F6DJ30"/>
<feature type="domain" description="Glycosyltransferase subfamily 4-like N-terminal" evidence="1">
    <location>
        <begin position="22"/>
        <end position="177"/>
    </location>
</feature>
<proteinExistence type="predicted"/>
<reference evidence="2 3" key="1">
    <citation type="journal article" date="2016" name="Nat. Commun.">
        <title>Thousands of microbial genomes shed light on interconnected biogeochemical processes in an aquifer system.</title>
        <authorList>
            <person name="Anantharaman K."/>
            <person name="Brown C.T."/>
            <person name="Hug L.A."/>
            <person name="Sharon I."/>
            <person name="Castelle C.J."/>
            <person name="Probst A.J."/>
            <person name="Thomas B.C."/>
            <person name="Singh A."/>
            <person name="Wilkins M.J."/>
            <person name="Karaoz U."/>
            <person name="Brodie E.L."/>
            <person name="Williams K.H."/>
            <person name="Hubbard S.S."/>
            <person name="Banfield J.F."/>
        </authorList>
    </citation>
    <scope>NUCLEOTIDE SEQUENCE [LARGE SCALE GENOMIC DNA]</scope>
</reference>
<evidence type="ECO:0000313" key="3">
    <source>
        <dbReference type="Proteomes" id="UP000178532"/>
    </source>
</evidence>
<evidence type="ECO:0000259" key="1">
    <source>
        <dbReference type="Pfam" id="PF13439"/>
    </source>
</evidence>